<gene>
    <name evidence="3" type="ORF">SAY87_029419</name>
</gene>
<evidence type="ECO:0000313" key="3">
    <source>
        <dbReference type="EMBL" id="KAK4761535.1"/>
    </source>
</evidence>
<evidence type="ECO:0000313" key="4">
    <source>
        <dbReference type="Proteomes" id="UP001345219"/>
    </source>
</evidence>
<dbReference type="PANTHER" id="PTHR31071">
    <property type="entry name" value="GB|AAF24581.1"/>
    <property type="match status" value="1"/>
</dbReference>
<reference evidence="3 4" key="1">
    <citation type="journal article" date="2023" name="Hortic Res">
        <title>Pangenome of water caltrop reveals structural variations and asymmetric subgenome divergence after allopolyploidization.</title>
        <authorList>
            <person name="Zhang X."/>
            <person name="Chen Y."/>
            <person name="Wang L."/>
            <person name="Yuan Y."/>
            <person name="Fang M."/>
            <person name="Shi L."/>
            <person name="Lu R."/>
            <person name="Comes H.P."/>
            <person name="Ma Y."/>
            <person name="Chen Y."/>
            <person name="Huang G."/>
            <person name="Zhou Y."/>
            <person name="Zheng Z."/>
            <person name="Qiu Y."/>
        </authorList>
    </citation>
    <scope>NUCLEOTIDE SEQUENCE [LARGE SCALE GENOMIC DNA]</scope>
    <source>
        <tissue evidence="3">Roots</tissue>
    </source>
</reference>
<dbReference type="InterPro" id="IPR043424">
    <property type="entry name" value="BLT-like"/>
</dbReference>
<proteinExistence type="predicted"/>
<accession>A0AAN7K6F5</accession>
<dbReference type="EMBL" id="JAXIOK010000009">
    <property type="protein sequence ID" value="KAK4761535.1"/>
    <property type="molecule type" value="Genomic_DNA"/>
</dbReference>
<name>A0AAN7K6F5_9MYRT</name>
<feature type="region of interest" description="Disordered" evidence="2">
    <location>
        <begin position="35"/>
        <end position="83"/>
    </location>
</feature>
<feature type="compositionally biased region" description="Basic and acidic residues" evidence="2">
    <location>
        <begin position="35"/>
        <end position="72"/>
    </location>
</feature>
<feature type="region of interest" description="Disordered" evidence="2">
    <location>
        <begin position="148"/>
        <end position="167"/>
    </location>
</feature>
<evidence type="ECO:0000256" key="2">
    <source>
        <dbReference type="SAM" id="MobiDB-lite"/>
    </source>
</evidence>
<comment type="caution">
    <text evidence="3">The sequence shown here is derived from an EMBL/GenBank/DDBJ whole genome shotgun (WGS) entry which is preliminary data.</text>
</comment>
<organism evidence="3 4">
    <name type="scientific">Trapa incisa</name>
    <dbReference type="NCBI Taxonomy" id="236973"/>
    <lineage>
        <taxon>Eukaryota</taxon>
        <taxon>Viridiplantae</taxon>
        <taxon>Streptophyta</taxon>
        <taxon>Embryophyta</taxon>
        <taxon>Tracheophyta</taxon>
        <taxon>Spermatophyta</taxon>
        <taxon>Magnoliopsida</taxon>
        <taxon>eudicotyledons</taxon>
        <taxon>Gunneridae</taxon>
        <taxon>Pentapetalae</taxon>
        <taxon>rosids</taxon>
        <taxon>malvids</taxon>
        <taxon>Myrtales</taxon>
        <taxon>Lythraceae</taxon>
        <taxon>Trapa</taxon>
    </lineage>
</organism>
<keyword evidence="4" id="KW-1185">Reference proteome</keyword>
<keyword evidence="1" id="KW-0175">Coiled coil</keyword>
<dbReference type="PANTHER" id="PTHR31071:SF59">
    <property type="entry name" value="INTRACELLULAR PROTEIN TRANSPORTER USO1-LIKE PROTEIN"/>
    <property type="match status" value="1"/>
</dbReference>
<feature type="coiled-coil region" evidence="1">
    <location>
        <begin position="281"/>
        <end position="380"/>
    </location>
</feature>
<evidence type="ECO:0000256" key="1">
    <source>
        <dbReference type="SAM" id="Coils"/>
    </source>
</evidence>
<sequence>MLREWPSLSPAHLRDLPASISSLWQLVCRRNKLANDEAQERKREMVKEKARKSELTIEEKAESTDREMESGEKSGVPLVSSRNRGPATPVRLFDFTREHIISPHAAAANPSPPPSSCSRYISARKLAAALWEFHHYFPLPRMHRGVSVSNGGPPRLRRLKDKDDGGGGGGDFEAVHFMADPSSSSPHWPASASSLRRLVITSLLQHRRLVQRSHRAIQPMSLTSYGSSMEVTPYSLAVTLSSSLDLGGRSNYSLKTSTELLKVLNHIWSLEEQHASNVSLIKAFKMELDNSKVRIKELLRDQLSDRREIDALMKQIAEDEHSRKAKEQEKIHVAIQSTRDELEDKRKLRKRSESLHRKLARELSDAKKSLSYALRDLENENRLRKLLEDLCDEFAIGIQDYEHDVCALKKKDHKKWGQESNCDRIILHVADSWLDERMQMKLEEAESGIRERGSIVEKLSFELETFLQAKKKAALRPREDRKLMEAVPFKEVMSMPQGVVGEGNSDENGSNCFELNRHGSKDEVMTHEDKEAAAEINIEEEKIQKTANIAKKKAGPCARRKACSNPMSLQVKFEEQMTRVLMGNRYKNSKREEAEIERASDGVPPEISAHKPVEQESKNMPSSNVVSDFIKNQLMITGVAAGEASCSNYSTWRRHTSPVQHLMMMKSLAPDLDVFESSSKLPPVLKDSDIKAKLTEARSKGQKSRFKVFHMLLMS</sequence>
<protein>
    <submittedName>
        <fullName evidence="3">Uncharacterized protein</fullName>
    </submittedName>
</protein>
<dbReference type="Proteomes" id="UP001345219">
    <property type="component" value="Chromosome 23"/>
</dbReference>
<dbReference type="AlphaFoldDB" id="A0AAN7K6F5"/>